<proteinExistence type="predicted"/>
<gene>
    <name evidence="1" type="ORF">PHYSODRAFT_381492</name>
</gene>
<name>G5A7V7_PHYSP</name>
<evidence type="ECO:0000313" key="2">
    <source>
        <dbReference type="Proteomes" id="UP000002640"/>
    </source>
</evidence>
<feature type="non-terminal residue" evidence="1">
    <location>
        <position position="1"/>
    </location>
</feature>
<reference evidence="1 2" key="1">
    <citation type="journal article" date="2006" name="Science">
        <title>Phytophthora genome sequences uncover evolutionary origins and mechanisms of pathogenesis.</title>
        <authorList>
            <person name="Tyler B.M."/>
            <person name="Tripathy S."/>
            <person name="Zhang X."/>
            <person name="Dehal P."/>
            <person name="Jiang R.H."/>
            <person name="Aerts A."/>
            <person name="Arredondo F.D."/>
            <person name="Baxter L."/>
            <person name="Bensasson D."/>
            <person name="Beynon J.L."/>
            <person name="Chapman J."/>
            <person name="Damasceno C.M."/>
            <person name="Dorrance A.E."/>
            <person name="Dou D."/>
            <person name="Dickerman A.W."/>
            <person name="Dubchak I.L."/>
            <person name="Garbelotto M."/>
            <person name="Gijzen M."/>
            <person name="Gordon S.G."/>
            <person name="Govers F."/>
            <person name="Grunwald N.J."/>
            <person name="Huang W."/>
            <person name="Ivors K.L."/>
            <person name="Jones R.W."/>
            <person name="Kamoun S."/>
            <person name="Krampis K."/>
            <person name="Lamour K.H."/>
            <person name="Lee M.K."/>
            <person name="McDonald W.H."/>
            <person name="Medina M."/>
            <person name="Meijer H.J."/>
            <person name="Nordberg E.K."/>
            <person name="Maclean D.J."/>
            <person name="Ospina-Giraldo M.D."/>
            <person name="Morris P.F."/>
            <person name="Phuntumart V."/>
            <person name="Putnam N.H."/>
            <person name="Rash S."/>
            <person name="Rose J.K."/>
            <person name="Sakihama Y."/>
            <person name="Salamov A.A."/>
            <person name="Savidor A."/>
            <person name="Scheuring C.F."/>
            <person name="Smith B.M."/>
            <person name="Sobral B.W."/>
            <person name="Terry A."/>
            <person name="Torto-Alalibo T.A."/>
            <person name="Win J."/>
            <person name="Xu Z."/>
            <person name="Zhang H."/>
            <person name="Grigoriev I.V."/>
            <person name="Rokhsar D.S."/>
            <person name="Boore J.L."/>
        </authorList>
    </citation>
    <scope>NUCLEOTIDE SEQUENCE [LARGE SCALE GENOMIC DNA]</scope>
    <source>
        <strain evidence="1 2">P6497</strain>
    </source>
</reference>
<dbReference type="RefSeq" id="XP_009536155.1">
    <property type="nucleotide sequence ID" value="XM_009537860.1"/>
</dbReference>
<dbReference type="GeneID" id="20650762"/>
<dbReference type="Proteomes" id="UP000002640">
    <property type="component" value="Unassembled WGS sequence"/>
</dbReference>
<feature type="non-terminal residue" evidence="1">
    <location>
        <position position="72"/>
    </location>
</feature>
<protein>
    <submittedName>
        <fullName evidence="1">Uncharacterized protein</fullName>
    </submittedName>
</protein>
<evidence type="ECO:0000313" key="1">
    <source>
        <dbReference type="EMBL" id="EGZ07983.1"/>
    </source>
</evidence>
<dbReference type="InParanoid" id="G5A7V7"/>
<sequence length="72" mass="7760">SHSARKGSSTYVSGCCTGGPSSAFVSLRGGWNLPEVQDTYIRYETAGDRVVGRFVSGLPYETPEFSILPPFI</sequence>
<dbReference type="EMBL" id="JH159161">
    <property type="protein sequence ID" value="EGZ07983.1"/>
    <property type="molecule type" value="Genomic_DNA"/>
</dbReference>
<dbReference type="KEGG" id="psoj:PHYSODRAFT_381492"/>
<organism evidence="1 2">
    <name type="scientific">Phytophthora sojae (strain P6497)</name>
    <name type="common">Soybean stem and root rot agent</name>
    <name type="synonym">Phytophthora megasperma f. sp. glycines</name>
    <dbReference type="NCBI Taxonomy" id="1094619"/>
    <lineage>
        <taxon>Eukaryota</taxon>
        <taxon>Sar</taxon>
        <taxon>Stramenopiles</taxon>
        <taxon>Oomycota</taxon>
        <taxon>Peronosporomycetes</taxon>
        <taxon>Peronosporales</taxon>
        <taxon>Peronosporaceae</taxon>
        <taxon>Phytophthora</taxon>
    </lineage>
</organism>
<dbReference type="AlphaFoldDB" id="G5A7V7"/>
<keyword evidence="2" id="KW-1185">Reference proteome</keyword>
<accession>G5A7V7</accession>